<accession>A0A183U9N0</accession>
<dbReference type="InterPro" id="IPR016186">
    <property type="entry name" value="C-type_lectin-like/link_sf"/>
</dbReference>
<reference evidence="3" key="1">
    <citation type="submission" date="2016-06" db="UniProtKB">
        <authorList>
            <consortium name="WormBaseParasite"/>
        </authorList>
    </citation>
    <scope>IDENTIFICATION</scope>
</reference>
<organism evidence="2 3">
    <name type="scientific">Toxocara canis</name>
    <name type="common">Canine roundworm</name>
    <dbReference type="NCBI Taxonomy" id="6265"/>
    <lineage>
        <taxon>Eukaryota</taxon>
        <taxon>Metazoa</taxon>
        <taxon>Ecdysozoa</taxon>
        <taxon>Nematoda</taxon>
        <taxon>Chromadorea</taxon>
        <taxon>Rhabditida</taxon>
        <taxon>Spirurina</taxon>
        <taxon>Ascaridomorpha</taxon>
        <taxon>Ascaridoidea</taxon>
        <taxon>Toxocaridae</taxon>
        <taxon>Toxocara</taxon>
    </lineage>
</organism>
<dbReference type="SUPFAM" id="SSF56436">
    <property type="entry name" value="C-type lectin-like"/>
    <property type="match status" value="1"/>
</dbReference>
<dbReference type="InterPro" id="IPR016187">
    <property type="entry name" value="CTDL_fold"/>
</dbReference>
<dbReference type="InterPro" id="IPR001304">
    <property type="entry name" value="C-type_lectin-like"/>
</dbReference>
<dbReference type="Gene3D" id="3.10.100.10">
    <property type="entry name" value="Mannose-Binding Protein A, subunit A"/>
    <property type="match status" value="1"/>
</dbReference>
<evidence type="ECO:0000313" key="3">
    <source>
        <dbReference type="WBParaSite" id="TCNE_0000520001-mRNA-1"/>
    </source>
</evidence>
<evidence type="ECO:0000313" key="2">
    <source>
        <dbReference type="Proteomes" id="UP000050794"/>
    </source>
</evidence>
<protein>
    <submittedName>
        <fullName evidence="3">C-type lectin domain-containing protein</fullName>
    </submittedName>
</protein>
<sequence>LWTDVATASAWFGQKKDRKKKWAWTDDSELNYTNWYDEEPYFVGEEDEKCGVLYVGTLSGGGWGVRPCDEQYRHAICKKPSYMSGL</sequence>
<keyword evidence="2" id="KW-1185">Reference proteome</keyword>
<evidence type="ECO:0000259" key="1">
    <source>
        <dbReference type="PROSITE" id="PS50041"/>
    </source>
</evidence>
<proteinExistence type="predicted"/>
<dbReference type="Pfam" id="PF00059">
    <property type="entry name" value="Lectin_C"/>
    <property type="match status" value="1"/>
</dbReference>
<name>A0A183U9N0_TOXCA</name>
<dbReference type="WBParaSite" id="TCNE_0000520001-mRNA-1">
    <property type="protein sequence ID" value="TCNE_0000520001-mRNA-1"/>
    <property type="gene ID" value="TCNE_0000520001"/>
</dbReference>
<dbReference type="Proteomes" id="UP000050794">
    <property type="component" value="Unassembled WGS sequence"/>
</dbReference>
<dbReference type="PANTHER" id="PTHR22803">
    <property type="entry name" value="MANNOSE, PHOSPHOLIPASE, LECTIN RECEPTOR RELATED"/>
    <property type="match status" value="1"/>
</dbReference>
<feature type="domain" description="C-type lectin" evidence="1">
    <location>
        <begin position="11"/>
        <end position="72"/>
    </location>
</feature>
<dbReference type="InterPro" id="IPR050111">
    <property type="entry name" value="C-type_lectin/snaclec_domain"/>
</dbReference>
<dbReference type="AlphaFoldDB" id="A0A183U9N0"/>
<dbReference type="PROSITE" id="PS50041">
    <property type="entry name" value="C_TYPE_LECTIN_2"/>
    <property type="match status" value="1"/>
</dbReference>